<evidence type="ECO:0000313" key="2">
    <source>
        <dbReference type="Proteomes" id="UP001281656"/>
    </source>
</evidence>
<name>A0ABU4JTT6_9CLOT</name>
<proteinExistence type="predicted"/>
<protein>
    <submittedName>
        <fullName evidence="1">Uncharacterized protein</fullName>
    </submittedName>
</protein>
<dbReference type="RefSeq" id="WP_318798103.1">
    <property type="nucleotide sequence ID" value="NZ_JARUJP010000010.1"/>
</dbReference>
<dbReference type="EMBL" id="JARUJP010000010">
    <property type="protein sequence ID" value="MDW8801559.1"/>
    <property type="molecule type" value="Genomic_DNA"/>
</dbReference>
<dbReference type="Proteomes" id="UP001281656">
    <property type="component" value="Unassembled WGS sequence"/>
</dbReference>
<keyword evidence="2" id="KW-1185">Reference proteome</keyword>
<comment type="caution">
    <text evidence="1">The sequence shown here is derived from an EMBL/GenBank/DDBJ whole genome shotgun (WGS) entry which is preliminary data.</text>
</comment>
<organism evidence="1 2">
    <name type="scientific">Clostridium tanneri</name>
    <dbReference type="NCBI Taxonomy" id="3037988"/>
    <lineage>
        <taxon>Bacteria</taxon>
        <taxon>Bacillati</taxon>
        <taxon>Bacillota</taxon>
        <taxon>Clostridia</taxon>
        <taxon>Eubacteriales</taxon>
        <taxon>Clostridiaceae</taxon>
        <taxon>Clostridium</taxon>
    </lineage>
</organism>
<sequence>MLACNEKGSTFGMDSNMYKNIKGEHSIAAVSCVVFGRINIELNIILVNNT</sequence>
<gene>
    <name evidence="1" type="ORF">P8V03_10385</name>
</gene>
<evidence type="ECO:0000313" key="1">
    <source>
        <dbReference type="EMBL" id="MDW8801559.1"/>
    </source>
</evidence>
<reference evidence="1 2" key="1">
    <citation type="submission" date="2023-04" db="EMBL/GenBank/DDBJ databases">
        <title>Clostridium tannerae sp. nov., isolated from the fecal material of an alpaca.</title>
        <authorList>
            <person name="Miller S."/>
            <person name="Hendry M."/>
            <person name="King J."/>
            <person name="Sankaranarayanan K."/>
            <person name="Lawson P.A."/>
        </authorList>
    </citation>
    <scope>NUCLEOTIDE SEQUENCE [LARGE SCALE GENOMIC DNA]</scope>
    <source>
        <strain evidence="1 2">A1-XYC3</strain>
    </source>
</reference>
<accession>A0ABU4JTT6</accession>